<dbReference type="EMBL" id="JAGGLB010000027">
    <property type="protein sequence ID" value="MBP1994643.1"/>
    <property type="molecule type" value="Genomic_DNA"/>
</dbReference>
<organism evidence="1 2">
    <name type="scientific">Paenibacillus eucommiae</name>
    <dbReference type="NCBI Taxonomy" id="1355755"/>
    <lineage>
        <taxon>Bacteria</taxon>
        <taxon>Bacillati</taxon>
        <taxon>Bacillota</taxon>
        <taxon>Bacilli</taxon>
        <taxon>Bacillales</taxon>
        <taxon>Paenibacillaceae</taxon>
        <taxon>Paenibacillus</taxon>
    </lineage>
</organism>
<comment type="caution">
    <text evidence="1">The sequence shown here is derived from an EMBL/GenBank/DDBJ whole genome shotgun (WGS) entry which is preliminary data.</text>
</comment>
<name>A0ABS4J478_9BACL</name>
<gene>
    <name evidence="1" type="ORF">J2Z66_006282</name>
</gene>
<dbReference type="RefSeq" id="WP_209976482.1">
    <property type="nucleotide sequence ID" value="NZ_JAGGLB010000027.1"/>
</dbReference>
<dbReference type="Proteomes" id="UP001519287">
    <property type="component" value="Unassembled WGS sequence"/>
</dbReference>
<proteinExistence type="predicted"/>
<sequence>MRRLRQTKTRRVSIDPDEQVAYIKRQPDVILNKEQIEIILDLGMEFIVEKGIATRVEE</sequence>
<evidence type="ECO:0000313" key="2">
    <source>
        <dbReference type="Proteomes" id="UP001519287"/>
    </source>
</evidence>
<protein>
    <submittedName>
        <fullName evidence="1">Uncharacterized protein</fullName>
    </submittedName>
</protein>
<reference evidence="1 2" key="1">
    <citation type="submission" date="2021-03" db="EMBL/GenBank/DDBJ databases">
        <title>Genomic Encyclopedia of Type Strains, Phase IV (KMG-IV): sequencing the most valuable type-strain genomes for metagenomic binning, comparative biology and taxonomic classification.</title>
        <authorList>
            <person name="Goeker M."/>
        </authorList>
    </citation>
    <scope>NUCLEOTIDE SEQUENCE [LARGE SCALE GENOMIC DNA]</scope>
    <source>
        <strain evidence="1 2">DSM 26048</strain>
    </source>
</reference>
<keyword evidence="2" id="KW-1185">Reference proteome</keyword>
<evidence type="ECO:0000313" key="1">
    <source>
        <dbReference type="EMBL" id="MBP1994643.1"/>
    </source>
</evidence>
<accession>A0ABS4J478</accession>